<organism evidence="2 3">
    <name type="scientific">Irregularibacter muris</name>
    <dbReference type="NCBI Taxonomy" id="1796619"/>
    <lineage>
        <taxon>Bacteria</taxon>
        <taxon>Bacillati</taxon>
        <taxon>Bacillota</taxon>
        <taxon>Clostridia</taxon>
        <taxon>Eubacteriales</taxon>
        <taxon>Eubacteriaceae</taxon>
        <taxon>Irregularibacter</taxon>
    </lineage>
</organism>
<name>A0AAE3HHT4_9FIRM</name>
<proteinExistence type="predicted"/>
<dbReference type="InterPro" id="IPR058780">
    <property type="entry name" value="YhfM-like_dom"/>
</dbReference>
<dbReference type="RefSeq" id="WP_257532214.1">
    <property type="nucleotide sequence ID" value="NZ_JANKAS010000011.1"/>
</dbReference>
<evidence type="ECO:0000259" key="1">
    <source>
        <dbReference type="Pfam" id="PF26353"/>
    </source>
</evidence>
<evidence type="ECO:0000313" key="3">
    <source>
        <dbReference type="Proteomes" id="UP001205748"/>
    </source>
</evidence>
<feature type="domain" description="YhfM-like" evidence="1">
    <location>
        <begin position="47"/>
        <end position="137"/>
    </location>
</feature>
<gene>
    <name evidence="2" type="ORF">NSA47_11730</name>
</gene>
<comment type="caution">
    <text evidence="2">The sequence shown here is derived from an EMBL/GenBank/DDBJ whole genome shotgun (WGS) entry which is preliminary data.</text>
</comment>
<dbReference type="EMBL" id="JANKAS010000011">
    <property type="protein sequence ID" value="MCR1899645.1"/>
    <property type="molecule type" value="Genomic_DNA"/>
</dbReference>
<dbReference type="PROSITE" id="PS51257">
    <property type="entry name" value="PROKAR_LIPOPROTEIN"/>
    <property type="match status" value="1"/>
</dbReference>
<sequence>MKKLLLGILVIYCTTLLFGCQSPKEMKLLGEIKEISISEFYKYGGTNEEYFASINQPESLSKFKEIVENAEKRDNNTSKVDPNYDLRIEYENGDIHILHMLLGHPDQESALMYAGNENKVFYISSEATAELRKILPVEEKNNR</sequence>
<keyword evidence="3" id="KW-1185">Reference proteome</keyword>
<dbReference type="Pfam" id="PF26353">
    <property type="entry name" value="YhfM"/>
    <property type="match status" value="1"/>
</dbReference>
<evidence type="ECO:0000313" key="2">
    <source>
        <dbReference type="EMBL" id="MCR1899645.1"/>
    </source>
</evidence>
<dbReference type="AlphaFoldDB" id="A0AAE3HHT4"/>
<reference evidence="2" key="1">
    <citation type="submission" date="2022-07" db="EMBL/GenBank/DDBJ databases">
        <title>Enhanced cultured diversity of the mouse gut microbiota enables custom-made synthetic communities.</title>
        <authorList>
            <person name="Afrizal A."/>
        </authorList>
    </citation>
    <scope>NUCLEOTIDE SEQUENCE</scope>
    <source>
        <strain evidence="2">DSM 28593</strain>
    </source>
</reference>
<protein>
    <recommendedName>
        <fullName evidence="1">YhfM-like domain-containing protein</fullName>
    </recommendedName>
</protein>
<dbReference type="Proteomes" id="UP001205748">
    <property type="component" value="Unassembled WGS sequence"/>
</dbReference>
<accession>A0AAE3HHT4</accession>